<dbReference type="EMBL" id="QRUJ01000002">
    <property type="protein sequence ID" value="RGR56292.1"/>
    <property type="molecule type" value="Genomic_DNA"/>
</dbReference>
<evidence type="ECO:0000313" key="2">
    <source>
        <dbReference type="EMBL" id="RGR56292.1"/>
    </source>
</evidence>
<dbReference type="AlphaFoldDB" id="A0A395V4P4"/>
<evidence type="ECO:0000313" key="3">
    <source>
        <dbReference type="EMBL" id="RHL04445.1"/>
    </source>
</evidence>
<accession>A0A395V4P4</accession>
<reference evidence="4 5" key="1">
    <citation type="submission" date="2018-08" db="EMBL/GenBank/DDBJ databases">
        <title>A genome reference for cultivated species of the human gut microbiota.</title>
        <authorList>
            <person name="Zou Y."/>
            <person name="Xue W."/>
            <person name="Luo G."/>
        </authorList>
    </citation>
    <scope>NUCLEOTIDE SEQUENCE [LARGE SCALE GENOMIC DNA]</scope>
    <source>
        <strain evidence="2 4">AF25-15</strain>
        <strain evidence="3 5">AF39-14AC</strain>
    </source>
</reference>
<gene>
    <name evidence="3" type="ORF">DW038_08410</name>
    <name evidence="2" type="ORF">DWY38_02915</name>
</gene>
<dbReference type="EMBL" id="QROF01000006">
    <property type="protein sequence ID" value="RHL04445.1"/>
    <property type="molecule type" value="Genomic_DNA"/>
</dbReference>
<evidence type="ECO:0000313" key="4">
    <source>
        <dbReference type="Proteomes" id="UP000266066"/>
    </source>
</evidence>
<comment type="caution">
    <text evidence="2">The sequence shown here is derived from an EMBL/GenBank/DDBJ whole genome shotgun (WGS) entry which is preliminary data.</text>
</comment>
<proteinExistence type="predicted"/>
<dbReference type="Proteomes" id="UP000266066">
    <property type="component" value="Unassembled WGS sequence"/>
</dbReference>
<protein>
    <submittedName>
        <fullName evidence="2">Uncharacterized protein</fullName>
    </submittedName>
</protein>
<feature type="region of interest" description="Disordered" evidence="1">
    <location>
        <begin position="46"/>
        <end position="67"/>
    </location>
</feature>
<evidence type="ECO:0000313" key="5">
    <source>
        <dbReference type="Proteomes" id="UP000286181"/>
    </source>
</evidence>
<organism evidence="2 4">
    <name type="scientific">Agathobacter rectalis</name>
    <dbReference type="NCBI Taxonomy" id="39491"/>
    <lineage>
        <taxon>Bacteria</taxon>
        <taxon>Bacillati</taxon>
        <taxon>Bacillota</taxon>
        <taxon>Clostridia</taxon>
        <taxon>Lachnospirales</taxon>
        <taxon>Lachnospiraceae</taxon>
        <taxon>Agathobacter</taxon>
    </lineage>
</organism>
<dbReference type="Proteomes" id="UP000286181">
    <property type="component" value="Unassembled WGS sequence"/>
</dbReference>
<sequence length="67" mass="7124">MSALQRPKQSGDLEPMGACHATTEAMRKMGRKTSGGCLLCADRSGAETLDPWGQGPLPLLKSKRAKP</sequence>
<evidence type="ECO:0000256" key="1">
    <source>
        <dbReference type="SAM" id="MobiDB-lite"/>
    </source>
</evidence>
<name>A0A395V4P4_9FIRM</name>